<accession>A0A5M9ZAP2</accession>
<dbReference type="EMBL" id="RZJP01000004">
    <property type="protein sequence ID" value="KAA8815572.1"/>
    <property type="molecule type" value="Genomic_DNA"/>
</dbReference>
<protein>
    <submittedName>
        <fullName evidence="1">Uncharacterized protein</fullName>
    </submittedName>
</protein>
<evidence type="ECO:0000313" key="1">
    <source>
        <dbReference type="EMBL" id="KAA8815572.1"/>
    </source>
</evidence>
<gene>
    <name evidence="1" type="ORF">EMB92_10465</name>
</gene>
<name>A0A5M9ZAP2_9BIFI</name>
<reference evidence="1 2" key="1">
    <citation type="journal article" date="2019" name="Syst. Appl. Microbiol.">
        <title>Characterization of Bifidobacterium species in feaces of the Egyptian fruit bat: Description of B. vespertilionis sp. nov. and B. rousetti sp. nov.</title>
        <authorList>
            <person name="Modesto M."/>
            <person name="Satti M."/>
            <person name="Watanabe K."/>
            <person name="Puglisi E."/>
            <person name="Morelli L."/>
            <person name="Huang C.-H."/>
            <person name="Liou J.-S."/>
            <person name="Miyashita M."/>
            <person name="Tamura T."/>
            <person name="Saito S."/>
            <person name="Mori K."/>
            <person name="Huang L."/>
            <person name="Sciavilla P."/>
            <person name="Sandri C."/>
            <person name="Spiezio C."/>
            <person name="Vitali F."/>
            <person name="Cavalieri D."/>
            <person name="Perpetuini G."/>
            <person name="Tofalo R."/>
            <person name="Bonetti A."/>
            <person name="Arita M."/>
            <person name="Mattarelli P."/>
        </authorList>
    </citation>
    <scope>NUCLEOTIDE SEQUENCE [LARGE SCALE GENOMIC DNA]</scope>
    <source>
        <strain evidence="1 2">RST27</strain>
    </source>
</reference>
<dbReference type="Proteomes" id="UP000326060">
    <property type="component" value="Unassembled WGS sequence"/>
</dbReference>
<sequence length="107" mass="12808">MMQVTTDHDHDDNDQLVYDREYYEQLGEELDKEMMDSDYPEPIDLADDPNPAARLKRLVYQRQVFERENKRRTVEIVEELRRRGNSWSAIGKLMNISGEAVRKQYSR</sequence>
<proteinExistence type="predicted"/>
<dbReference type="AlphaFoldDB" id="A0A5M9ZAP2"/>
<evidence type="ECO:0000313" key="2">
    <source>
        <dbReference type="Proteomes" id="UP000326060"/>
    </source>
</evidence>
<organism evidence="1 2">
    <name type="scientific">Bifidobacterium callitrichos</name>
    <dbReference type="NCBI Taxonomy" id="762209"/>
    <lineage>
        <taxon>Bacteria</taxon>
        <taxon>Bacillati</taxon>
        <taxon>Actinomycetota</taxon>
        <taxon>Actinomycetes</taxon>
        <taxon>Bifidobacteriales</taxon>
        <taxon>Bifidobacteriaceae</taxon>
        <taxon>Bifidobacterium</taxon>
    </lineage>
</organism>
<dbReference type="RefSeq" id="WP_150394811.1">
    <property type="nucleotide sequence ID" value="NZ_RZJP01000004.1"/>
</dbReference>
<comment type="caution">
    <text evidence="1">The sequence shown here is derived from an EMBL/GenBank/DDBJ whole genome shotgun (WGS) entry which is preliminary data.</text>
</comment>